<feature type="repeat" description="Solcar" evidence="4">
    <location>
        <begin position="136"/>
        <end position="224"/>
    </location>
</feature>
<dbReference type="PROSITE" id="PS50920">
    <property type="entry name" value="SOLCAR"/>
    <property type="match status" value="1"/>
</dbReference>
<feature type="transmembrane region" description="Helical" evidence="5">
    <location>
        <begin position="208"/>
        <end position="231"/>
    </location>
</feature>
<dbReference type="Gene3D" id="1.50.40.10">
    <property type="entry name" value="Mitochondrial carrier domain"/>
    <property type="match status" value="1"/>
</dbReference>
<keyword evidence="7" id="KW-1185">Reference proteome</keyword>
<dbReference type="SUPFAM" id="SSF103506">
    <property type="entry name" value="Mitochondrial carrier"/>
    <property type="match status" value="1"/>
</dbReference>
<sequence>MSYFEFDDVKRYHQPYEDPMIRGPYWKPAYDNSAWLNFKATLYPSAAIGLLYEPARHFVNGVKIMNGYYEWPKTRMEANIFFRSVFRMPNFWKDMLKKMSFGFVHFAGDVGIKMSSWRLVYGGTSSPIEYADWNCFKILFCAMTAFLPTCWTAVPFEMASRAYYADKTWPVELRRGYTSPLNALLRIPFEEGPSYLFKGSYPIMARDFSFYCFFCGVYAFLKNKFFFFWVYHDFPYWYIKLFNFVAAWTFGWGVAYPFHYARELVDLWPKERGGHCTWNNSYSTSIRWMFENIDILYTNFFANYWTYMVRKGIPIWIMMWMLDNNGFFTNSMDNHLSLETMFPISMESV</sequence>
<evidence type="ECO:0000256" key="1">
    <source>
        <dbReference type="ARBA" id="ARBA00004141"/>
    </source>
</evidence>
<gene>
    <name evidence="6" type="ORF">ECRASSUSDP1_LOCUS15789</name>
</gene>
<dbReference type="InterPro" id="IPR018108">
    <property type="entry name" value="MCP_transmembrane"/>
</dbReference>
<evidence type="ECO:0000313" key="6">
    <source>
        <dbReference type="EMBL" id="CAI2374436.1"/>
    </source>
</evidence>
<name>A0AAD2CYC4_EUPCR</name>
<dbReference type="Proteomes" id="UP001295684">
    <property type="component" value="Unassembled WGS sequence"/>
</dbReference>
<dbReference type="AlphaFoldDB" id="A0AAD2CYC4"/>
<evidence type="ECO:0000256" key="3">
    <source>
        <dbReference type="ARBA" id="ARBA00023136"/>
    </source>
</evidence>
<comment type="caution">
    <text evidence="6">The sequence shown here is derived from an EMBL/GenBank/DDBJ whole genome shotgun (WGS) entry which is preliminary data.</text>
</comment>
<keyword evidence="2 4" id="KW-0812">Transmembrane</keyword>
<protein>
    <submittedName>
        <fullName evidence="6">Uncharacterized protein</fullName>
    </submittedName>
</protein>
<keyword evidence="3 4" id="KW-0472">Membrane</keyword>
<dbReference type="GO" id="GO:0016020">
    <property type="term" value="C:membrane"/>
    <property type="evidence" value="ECO:0007669"/>
    <property type="project" value="UniProtKB-SubCell"/>
</dbReference>
<proteinExistence type="predicted"/>
<evidence type="ECO:0000313" key="7">
    <source>
        <dbReference type="Proteomes" id="UP001295684"/>
    </source>
</evidence>
<organism evidence="6 7">
    <name type="scientific">Euplotes crassus</name>
    <dbReference type="NCBI Taxonomy" id="5936"/>
    <lineage>
        <taxon>Eukaryota</taxon>
        <taxon>Sar</taxon>
        <taxon>Alveolata</taxon>
        <taxon>Ciliophora</taxon>
        <taxon>Intramacronucleata</taxon>
        <taxon>Spirotrichea</taxon>
        <taxon>Hypotrichia</taxon>
        <taxon>Euplotida</taxon>
        <taxon>Euplotidae</taxon>
        <taxon>Moneuplotes</taxon>
    </lineage>
</organism>
<evidence type="ECO:0000256" key="4">
    <source>
        <dbReference type="PROSITE-ProRule" id="PRU00282"/>
    </source>
</evidence>
<evidence type="ECO:0000256" key="2">
    <source>
        <dbReference type="ARBA" id="ARBA00022692"/>
    </source>
</evidence>
<evidence type="ECO:0000256" key="5">
    <source>
        <dbReference type="SAM" id="Phobius"/>
    </source>
</evidence>
<accession>A0AAD2CYC4</accession>
<dbReference type="InterPro" id="IPR023395">
    <property type="entry name" value="MCP_dom_sf"/>
</dbReference>
<keyword evidence="5" id="KW-1133">Transmembrane helix</keyword>
<dbReference type="EMBL" id="CAMPGE010015837">
    <property type="protein sequence ID" value="CAI2374436.1"/>
    <property type="molecule type" value="Genomic_DNA"/>
</dbReference>
<reference evidence="6" key="1">
    <citation type="submission" date="2023-07" db="EMBL/GenBank/DDBJ databases">
        <authorList>
            <consortium name="AG Swart"/>
            <person name="Singh M."/>
            <person name="Singh A."/>
            <person name="Seah K."/>
            <person name="Emmerich C."/>
        </authorList>
    </citation>
    <scope>NUCLEOTIDE SEQUENCE</scope>
    <source>
        <strain evidence="6">DP1</strain>
    </source>
</reference>
<comment type="subcellular location">
    <subcellularLocation>
        <location evidence="1">Membrane</location>
        <topology evidence="1">Multi-pass membrane protein</topology>
    </subcellularLocation>
</comment>
<feature type="transmembrane region" description="Helical" evidence="5">
    <location>
        <begin position="237"/>
        <end position="258"/>
    </location>
</feature>